<keyword evidence="4 15" id="KW-0285">Flavoprotein</keyword>
<dbReference type="EC" id="2.7.7.2" evidence="15"/>
<evidence type="ECO:0000256" key="11">
    <source>
        <dbReference type="ARBA" id="ARBA00022840"/>
    </source>
</evidence>
<reference evidence="18" key="1">
    <citation type="journal article" date="2019" name="Int. J. Syst. Evol. Microbiol.">
        <title>The Global Catalogue of Microorganisms (GCM) 10K type strain sequencing project: providing services to taxonomists for standard genome sequencing and annotation.</title>
        <authorList>
            <consortium name="The Broad Institute Genomics Platform"/>
            <consortium name="The Broad Institute Genome Sequencing Center for Infectious Disease"/>
            <person name="Wu L."/>
            <person name="Ma J."/>
        </authorList>
    </citation>
    <scope>NUCLEOTIDE SEQUENCE [LARGE SCALE GENOMIC DNA]</scope>
    <source>
        <strain evidence="18">KCTC 12708</strain>
    </source>
</reference>
<dbReference type="SUPFAM" id="SSF82114">
    <property type="entry name" value="Riboflavin kinase-like"/>
    <property type="match status" value="1"/>
</dbReference>
<keyword evidence="5 15" id="KW-0288">FMN</keyword>
<comment type="pathway">
    <text evidence="3 15">Cofactor biosynthesis; FMN biosynthesis; FMN from riboflavin (ATP route): step 1/1.</text>
</comment>
<comment type="pathway">
    <text evidence="2 15">Cofactor biosynthesis; FAD biosynthesis; FAD from FMN: step 1/1.</text>
</comment>
<evidence type="ECO:0000256" key="9">
    <source>
        <dbReference type="ARBA" id="ARBA00022777"/>
    </source>
</evidence>
<evidence type="ECO:0000256" key="4">
    <source>
        <dbReference type="ARBA" id="ARBA00022630"/>
    </source>
</evidence>
<evidence type="ECO:0000256" key="12">
    <source>
        <dbReference type="ARBA" id="ARBA00023268"/>
    </source>
</evidence>
<keyword evidence="8 15" id="KW-0547">Nucleotide-binding</keyword>
<evidence type="ECO:0000256" key="6">
    <source>
        <dbReference type="ARBA" id="ARBA00022679"/>
    </source>
</evidence>
<dbReference type="NCBIfam" id="TIGR00083">
    <property type="entry name" value="ribF"/>
    <property type="match status" value="1"/>
</dbReference>
<comment type="similarity">
    <text evidence="15">Belongs to the ribF family.</text>
</comment>
<protein>
    <recommendedName>
        <fullName evidence="15">Riboflavin biosynthesis protein</fullName>
    </recommendedName>
    <domain>
        <recommendedName>
            <fullName evidence="15">Riboflavin kinase</fullName>
            <ecNumber evidence="15">2.7.1.26</ecNumber>
        </recommendedName>
        <alternativeName>
            <fullName evidence="15">Flavokinase</fullName>
        </alternativeName>
    </domain>
    <domain>
        <recommendedName>
            <fullName evidence="15">FMN adenylyltransferase</fullName>
            <ecNumber evidence="15">2.7.7.2</ecNumber>
        </recommendedName>
        <alternativeName>
            <fullName evidence="15">FAD pyrophosphorylase</fullName>
        </alternativeName>
        <alternativeName>
            <fullName evidence="15">FAD synthase</fullName>
        </alternativeName>
    </domain>
</protein>
<dbReference type="Gene3D" id="3.40.50.620">
    <property type="entry name" value="HUPs"/>
    <property type="match status" value="1"/>
</dbReference>
<comment type="catalytic activity">
    <reaction evidence="14 15">
        <text>FMN + ATP + H(+) = FAD + diphosphate</text>
        <dbReference type="Rhea" id="RHEA:17237"/>
        <dbReference type="ChEBI" id="CHEBI:15378"/>
        <dbReference type="ChEBI" id="CHEBI:30616"/>
        <dbReference type="ChEBI" id="CHEBI:33019"/>
        <dbReference type="ChEBI" id="CHEBI:57692"/>
        <dbReference type="ChEBI" id="CHEBI:58210"/>
        <dbReference type="EC" id="2.7.7.2"/>
    </reaction>
</comment>
<dbReference type="GeneID" id="94367776"/>
<dbReference type="EMBL" id="BMWY01000001">
    <property type="protein sequence ID" value="GGZ44090.1"/>
    <property type="molecule type" value="Genomic_DNA"/>
</dbReference>
<evidence type="ECO:0000256" key="8">
    <source>
        <dbReference type="ARBA" id="ARBA00022741"/>
    </source>
</evidence>
<dbReference type="Gene3D" id="2.40.30.30">
    <property type="entry name" value="Riboflavin kinase-like"/>
    <property type="match status" value="1"/>
</dbReference>
<dbReference type="PIRSF" id="PIRSF004491">
    <property type="entry name" value="FAD_Synth"/>
    <property type="match status" value="1"/>
</dbReference>
<dbReference type="Pfam" id="PF06574">
    <property type="entry name" value="FAD_syn"/>
    <property type="match status" value="1"/>
</dbReference>
<evidence type="ECO:0000256" key="3">
    <source>
        <dbReference type="ARBA" id="ARBA00005201"/>
    </source>
</evidence>
<dbReference type="CDD" id="cd02064">
    <property type="entry name" value="FAD_synthetase_N"/>
    <property type="match status" value="1"/>
</dbReference>
<evidence type="ECO:0000256" key="5">
    <source>
        <dbReference type="ARBA" id="ARBA00022643"/>
    </source>
</evidence>
<evidence type="ECO:0000256" key="10">
    <source>
        <dbReference type="ARBA" id="ARBA00022827"/>
    </source>
</evidence>
<comment type="function">
    <text evidence="1">Catalyzes the phosphorylation of riboflavin to FMN followed by the adenylation of FMN to FAD.</text>
</comment>
<keyword evidence="7 15" id="KW-0548">Nucleotidyltransferase</keyword>
<comment type="caution">
    <text evidence="17">The sequence shown here is derived from an EMBL/GenBank/DDBJ whole genome shotgun (WGS) entry which is preliminary data.</text>
</comment>
<dbReference type="RefSeq" id="WP_027884811.1">
    <property type="nucleotide sequence ID" value="NZ_BMWY01000001.1"/>
</dbReference>
<name>A0ABQ3BKD5_9FLAO</name>
<dbReference type="SUPFAM" id="SSF52374">
    <property type="entry name" value="Nucleotidylyl transferase"/>
    <property type="match status" value="1"/>
</dbReference>
<proteinExistence type="inferred from homology"/>
<dbReference type="InterPro" id="IPR015864">
    <property type="entry name" value="FAD_synthase"/>
</dbReference>
<dbReference type="SMART" id="SM00904">
    <property type="entry name" value="Flavokinase"/>
    <property type="match status" value="1"/>
</dbReference>
<comment type="catalytic activity">
    <reaction evidence="13 15">
        <text>riboflavin + ATP = FMN + ADP + H(+)</text>
        <dbReference type="Rhea" id="RHEA:14357"/>
        <dbReference type="ChEBI" id="CHEBI:15378"/>
        <dbReference type="ChEBI" id="CHEBI:30616"/>
        <dbReference type="ChEBI" id="CHEBI:57986"/>
        <dbReference type="ChEBI" id="CHEBI:58210"/>
        <dbReference type="ChEBI" id="CHEBI:456216"/>
        <dbReference type="EC" id="2.7.1.26"/>
    </reaction>
</comment>
<keyword evidence="12" id="KW-0511">Multifunctional enzyme</keyword>
<evidence type="ECO:0000313" key="17">
    <source>
        <dbReference type="EMBL" id="GGZ44090.1"/>
    </source>
</evidence>
<dbReference type="InterPro" id="IPR015865">
    <property type="entry name" value="Riboflavin_kinase_bac/euk"/>
</dbReference>
<evidence type="ECO:0000313" key="18">
    <source>
        <dbReference type="Proteomes" id="UP000615593"/>
    </source>
</evidence>
<evidence type="ECO:0000256" key="13">
    <source>
        <dbReference type="ARBA" id="ARBA00047880"/>
    </source>
</evidence>
<dbReference type="InterPro" id="IPR002606">
    <property type="entry name" value="Riboflavin_kinase_bac"/>
</dbReference>
<dbReference type="InterPro" id="IPR014729">
    <property type="entry name" value="Rossmann-like_a/b/a_fold"/>
</dbReference>
<feature type="domain" description="Riboflavin kinase" evidence="16">
    <location>
        <begin position="180"/>
        <end position="305"/>
    </location>
</feature>
<dbReference type="EC" id="2.7.1.26" evidence="15"/>
<dbReference type="Pfam" id="PF01687">
    <property type="entry name" value="Flavokinase"/>
    <property type="match status" value="1"/>
</dbReference>
<keyword evidence="9 15" id="KW-0418">Kinase</keyword>
<dbReference type="InterPro" id="IPR023468">
    <property type="entry name" value="Riboflavin_kinase"/>
</dbReference>
<gene>
    <name evidence="17" type="primary">ribF</name>
    <name evidence="17" type="ORF">GCM10008088_01340</name>
</gene>
<keyword evidence="11 15" id="KW-0067">ATP-binding</keyword>
<sequence>MKREIEFSKPLSKTVITIGTFDGVHIGHRKIIKRIVESAENSALESAVLTFFPHPRMVLQKEVGIELINTIEERKQILENTGIDHLIIHPFTRAFSRLTAQEYIEEVLVKKLQAKKVIIGYDHRFGRNRNADIEDLKKYGEKYGFEVEEISKQDVDEVAVSSTKIRKALQEGDVEKANTYLGSNFLLTGIIVKGKGLGKDLGFPTANLKIEEAYKLIPKTGVYVVKALINNEEFFGMMNIGYNPTVGGSEKTIETYFFNLDKNLYGKKLQIEMLKRIREEKKFSGVEELIEAMKEDQAFSEKYIHQFKTQ</sequence>
<accession>A0ABQ3BKD5</accession>
<organism evidence="17 18">
    <name type="scientific">Mesonia mobilis</name>
    <dbReference type="NCBI Taxonomy" id="369791"/>
    <lineage>
        <taxon>Bacteria</taxon>
        <taxon>Pseudomonadati</taxon>
        <taxon>Bacteroidota</taxon>
        <taxon>Flavobacteriia</taxon>
        <taxon>Flavobacteriales</taxon>
        <taxon>Flavobacteriaceae</taxon>
        <taxon>Mesonia</taxon>
    </lineage>
</organism>
<evidence type="ECO:0000256" key="14">
    <source>
        <dbReference type="ARBA" id="ARBA00049494"/>
    </source>
</evidence>
<evidence type="ECO:0000256" key="15">
    <source>
        <dbReference type="PIRNR" id="PIRNR004491"/>
    </source>
</evidence>
<evidence type="ECO:0000256" key="7">
    <source>
        <dbReference type="ARBA" id="ARBA00022695"/>
    </source>
</evidence>
<keyword evidence="6 15" id="KW-0808">Transferase</keyword>
<keyword evidence="10 15" id="KW-0274">FAD</keyword>
<dbReference type="InterPro" id="IPR023465">
    <property type="entry name" value="Riboflavin_kinase_dom_sf"/>
</dbReference>
<evidence type="ECO:0000256" key="2">
    <source>
        <dbReference type="ARBA" id="ARBA00004726"/>
    </source>
</evidence>
<dbReference type="NCBIfam" id="NF004160">
    <property type="entry name" value="PRK05627.1-3"/>
    <property type="match status" value="1"/>
</dbReference>
<keyword evidence="18" id="KW-1185">Reference proteome</keyword>
<dbReference type="PANTHER" id="PTHR22749:SF6">
    <property type="entry name" value="RIBOFLAVIN KINASE"/>
    <property type="match status" value="1"/>
</dbReference>
<dbReference type="Proteomes" id="UP000615593">
    <property type="component" value="Unassembled WGS sequence"/>
</dbReference>
<evidence type="ECO:0000256" key="1">
    <source>
        <dbReference type="ARBA" id="ARBA00002121"/>
    </source>
</evidence>
<dbReference type="NCBIfam" id="NF004162">
    <property type="entry name" value="PRK05627.1-5"/>
    <property type="match status" value="1"/>
</dbReference>
<evidence type="ECO:0000259" key="16">
    <source>
        <dbReference type="SMART" id="SM00904"/>
    </source>
</evidence>
<dbReference type="PANTHER" id="PTHR22749">
    <property type="entry name" value="RIBOFLAVIN KINASE/FMN ADENYLYLTRANSFERASE"/>
    <property type="match status" value="1"/>
</dbReference>